<feature type="domain" description="PPIase FKBP-type" evidence="8">
    <location>
        <begin position="114"/>
        <end position="200"/>
    </location>
</feature>
<dbReference type="SUPFAM" id="SSF54534">
    <property type="entry name" value="FKBP-like"/>
    <property type="match status" value="1"/>
</dbReference>
<evidence type="ECO:0000256" key="5">
    <source>
        <dbReference type="PROSITE-ProRule" id="PRU00277"/>
    </source>
</evidence>
<keyword evidence="3 5" id="KW-0697">Rotamase</keyword>
<evidence type="ECO:0000256" key="4">
    <source>
        <dbReference type="ARBA" id="ARBA00023235"/>
    </source>
</evidence>
<dbReference type="InterPro" id="IPR001179">
    <property type="entry name" value="PPIase_FKBP_dom"/>
</dbReference>
<dbReference type="PANTHER" id="PTHR43811:SF23">
    <property type="entry name" value="FKBP-TYPE 22 KDA PEPTIDYL-PROLYL CIS-TRANS ISOMERASE"/>
    <property type="match status" value="1"/>
</dbReference>
<accession>A0ABY0IFN4</accession>
<evidence type="ECO:0000256" key="3">
    <source>
        <dbReference type="ARBA" id="ARBA00023110"/>
    </source>
</evidence>
<organism evidence="9 10">
    <name type="scientific">Halobacteriovorax vibrionivorans</name>
    <dbReference type="NCBI Taxonomy" id="2152716"/>
    <lineage>
        <taxon>Bacteria</taxon>
        <taxon>Pseudomonadati</taxon>
        <taxon>Bdellovibrionota</taxon>
        <taxon>Bacteriovoracia</taxon>
        <taxon>Bacteriovoracales</taxon>
        <taxon>Halobacteriovoraceae</taxon>
        <taxon>Halobacteriovorax</taxon>
    </lineage>
</organism>
<evidence type="ECO:0000256" key="1">
    <source>
        <dbReference type="ARBA" id="ARBA00000971"/>
    </source>
</evidence>
<dbReference type="InterPro" id="IPR000774">
    <property type="entry name" value="PPIase_FKBP_N"/>
</dbReference>
<dbReference type="PANTHER" id="PTHR43811">
    <property type="entry name" value="FKBP-TYPE PEPTIDYL-PROLYL CIS-TRANS ISOMERASE FKPA"/>
    <property type="match status" value="1"/>
</dbReference>
<dbReference type="NCBIfam" id="NF008602">
    <property type="entry name" value="PRK11570.1"/>
    <property type="match status" value="1"/>
</dbReference>
<dbReference type="InterPro" id="IPR036944">
    <property type="entry name" value="PPIase_FKBP_N_sf"/>
</dbReference>
<comment type="similarity">
    <text evidence="2 6">Belongs to the FKBP-type PPIase family.</text>
</comment>
<sequence length="201" mass="21810">METHMEKVSYIIGRQIGSDFVAQGIEINSEIFANAVTSAMKGEESQLSAEETQKTMNEFQEHMARQLAEAANKLAEEGRAYLEKNKSEEGVTTTASGLQYKVLESGSGATPSADSTVEVHYEGKLIDGTIFDSSIQRGQTIQFPVGGVIKGWTEALQLMKEGDSWELTIPSELAYGEHGAGAKIPPHSTLVFKVQLIKANV</sequence>
<dbReference type="GO" id="GO:0016853">
    <property type="term" value="F:isomerase activity"/>
    <property type="evidence" value="ECO:0007669"/>
    <property type="project" value="UniProtKB-KW"/>
</dbReference>
<reference evidence="10" key="1">
    <citation type="journal article" date="2019" name="Int. J. Syst. Evol. Microbiol.">
        <title>Halobacteriovorax valvorus sp. nov., a novel prokaryotic predator isolated from coastal seawater of China.</title>
        <authorList>
            <person name="Chen M.-X."/>
        </authorList>
    </citation>
    <scope>NUCLEOTIDE SEQUENCE [LARGE SCALE GENOMIC DNA]</scope>
    <source>
        <strain evidence="10">BL9</strain>
    </source>
</reference>
<dbReference type="EMBL" id="QDKL01000002">
    <property type="protein sequence ID" value="RZF21447.1"/>
    <property type="molecule type" value="Genomic_DNA"/>
</dbReference>
<dbReference type="PROSITE" id="PS50059">
    <property type="entry name" value="FKBP_PPIASE"/>
    <property type="match status" value="1"/>
</dbReference>
<keyword evidence="10" id="KW-1185">Reference proteome</keyword>
<comment type="catalytic activity">
    <reaction evidence="1 5 6">
        <text>[protein]-peptidylproline (omega=180) = [protein]-peptidylproline (omega=0)</text>
        <dbReference type="Rhea" id="RHEA:16237"/>
        <dbReference type="Rhea" id="RHEA-COMP:10747"/>
        <dbReference type="Rhea" id="RHEA-COMP:10748"/>
        <dbReference type="ChEBI" id="CHEBI:83833"/>
        <dbReference type="ChEBI" id="CHEBI:83834"/>
        <dbReference type="EC" id="5.2.1.8"/>
    </reaction>
</comment>
<gene>
    <name evidence="9" type="ORF">DAY19_07105</name>
</gene>
<dbReference type="Pfam" id="PF01346">
    <property type="entry name" value="FKBP_N"/>
    <property type="match status" value="1"/>
</dbReference>
<keyword evidence="4 5" id="KW-0413">Isomerase</keyword>
<evidence type="ECO:0000313" key="9">
    <source>
        <dbReference type="EMBL" id="RZF21447.1"/>
    </source>
</evidence>
<name>A0ABY0IFN4_9BACT</name>
<evidence type="ECO:0000256" key="2">
    <source>
        <dbReference type="ARBA" id="ARBA00006577"/>
    </source>
</evidence>
<dbReference type="Pfam" id="PF00254">
    <property type="entry name" value="FKBP_C"/>
    <property type="match status" value="1"/>
</dbReference>
<evidence type="ECO:0000313" key="10">
    <source>
        <dbReference type="Proteomes" id="UP000443582"/>
    </source>
</evidence>
<comment type="caution">
    <text evidence="9">The sequence shown here is derived from an EMBL/GenBank/DDBJ whole genome shotgun (WGS) entry which is preliminary data.</text>
</comment>
<evidence type="ECO:0000256" key="7">
    <source>
        <dbReference type="SAM" id="Coils"/>
    </source>
</evidence>
<dbReference type="Proteomes" id="UP000443582">
    <property type="component" value="Unassembled WGS sequence"/>
</dbReference>
<dbReference type="EC" id="5.2.1.8" evidence="6"/>
<keyword evidence="7" id="KW-0175">Coiled coil</keyword>
<dbReference type="InterPro" id="IPR046357">
    <property type="entry name" value="PPIase_dom_sf"/>
</dbReference>
<evidence type="ECO:0000256" key="6">
    <source>
        <dbReference type="RuleBase" id="RU003915"/>
    </source>
</evidence>
<dbReference type="Gene3D" id="3.10.50.40">
    <property type="match status" value="1"/>
</dbReference>
<feature type="coiled-coil region" evidence="7">
    <location>
        <begin position="49"/>
        <end position="77"/>
    </location>
</feature>
<proteinExistence type="inferred from homology"/>
<protein>
    <recommendedName>
        <fullName evidence="6">Peptidyl-prolyl cis-trans isomerase</fullName>
        <ecNumber evidence="6">5.2.1.8</ecNumber>
    </recommendedName>
</protein>
<evidence type="ECO:0000259" key="8">
    <source>
        <dbReference type="PROSITE" id="PS50059"/>
    </source>
</evidence>
<dbReference type="Gene3D" id="1.10.287.460">
    <property type="entry name" value="Peptidyl-prolyl cis-trans isomerase, FKBP-type, N-terminal domain"/>
    <property type="match status" value="1"/>
</dbReference>